<evidence type="ECO:0000313" key="2">
    <source>
        <dbReference type="EMBL" id="RCV08761.1"/>
    </source>
</evidence>
<dbReference type="STRING" id="4555.A0A368PSK1"/>
<name>A0A368PSK1_SETIT</name>
<reference evidence="2" key="2">
    <citation type="submission" date="2015-07" db="EMBL/GenBank/DDBJ databases">
        <authorList>
            <person name="Noorani M."/>
        </authorList>
    </citation>
    <scope>NUCLEOTIDE SEQUENCE</scope>
    <source>
        <strain evidence="2">Yugu1</strain>
    </source>
</reference>
<dbReference type="KEGG" id="sita:101755184"/>
<feature type="compositionally biased region" description="Low complexity" evidence="1">
    <location>
        <begin position="56"/>
        <end position="83"/>
    </location>
</feature>
<gene>
    <name evidence="2" type="ORF">SETIT_1G352300v2</name>
</gene>
<dbReference type="InterPro" id="IPR028322">
    <property type="entry name" value="PNRC-like_rgn"/>
</dbReference>
<dbReference type="EMBL" id="CM003528">
    <property type="protein sequence ID" value="RCV08761.1"/>
    <property type="molecule type" value="Genomic_DNA"/>
</dbReference>
<evidence type="ECO:0000256" key="1">
    <source>
        <dbReference type="SAM" id="MobiDB-lite"/>
    </source>
</evidence>
<reference evidence="2" key="1">
    <citation type="journal article" date="2012" name="Nat. Biotechnol.">
        <title>Reference genome sequence of the model plant Setaria.</title>
        <authorList>
            <person name="Bennetzen J.L."/>
            <person name="Schmutz J."/>
            <person name="Wang H."/>
            <person name="Percifield R."/>
            <person name="Hawkins J."/>
            <person name="Pontaroli A.C."/>
            <person name="Estep M."/>
            <person name="Feng L."/>
            <person name="Vaughn J.N."/>
            <person name="Grimwood J."/>
            <person name="Jenkins J."/>
            <person name="Barry K."/>
            <person name="Lindquist E."/>
            <person name="Hellsten U."/>
            <person name="Deshpande S."/>
            <person name="Wang X."/>
            <person name="Wu X."/>
            <person name="Mitros T."/>
            <person name="Triplett J."/>
            <person name="Yang X."/>
            <person name="Ye C.Y."/>
            <person name="Mauro-Herrera M."/>
            <person name="Wang L."/>
            <person name="Li P."/>
            <person name="Sharma M."/>
            <person name="Sharma R."/>
            <person name="Ronald P.C."/>
            <person name="Panaud O."/>
            <person name="Kellogg E.A."/>
            <person name="Brutnell T.P."/>
            <person name="Doust A.N."/>
            <person name="Tuskan G.A."/>
            <person name="Rokhsar D."/>
            <person name="Devos K.M."/>
        </authorList>
    </citation>
    <scope>NUCLEOTIDE SEQUENCE [LARGE SCALE GENOMIC DNA]</scope>
    <source>
        <strain evidence="2">Yugu1</strain>
    </source>
</reference>
<dbReference type="GO" id="GO:0016071">
    <property type="term" value="P:mRNA metabolic process"/>
    <property type="evidence" value="ECO:0007669"/>
    <property type="project" value="UniProtKB-ARBA"/>
</dbReference>
<dbReference type="PANTHER" id="PTHR33670">
    <property type="entry name" value="SPLICING FACTOR, PROLINE- AND GLUTAMINE-RICH-LIKE"/>
    <property type="match status" value="1"/>
</dbReference>
<dbReference type="AlphaFoldDB" id="A0A368PSK1"/>
<dbReference type="PANTHER" id="PTHR33670:SF15">
    <property type="entry name" value="OS02G0797600 PROTEIN"/>
    <property type="match status" value="1"/>
</dbReference>
<accession>A0A368PSK1</accession>
<feature type="compositionally biased region" description="Basic and acidic residues" evidence="1">
    <location>
        <begin position="7"/>
        <end position="18"/>
    </location>
</feature>
<dbReference type="PRINTS" id="PR01217">
    <property type="entry name" value="PRICHEXTENSN"/>
</dbReference>
<organism evidence="2">
    <name type="scientific">Setaria italica</name>
    <name type="common">Foxtail millet</name>
    <name type="synonym">Panicum italicum</name>
    <dbReference type="NCBI Taxonomy" id="4555"/>
    <lineage>
        <taxon>Eukaryota</taxon>
        <taxon>Viridiplantae</taxon>
        <taxon>Streptophyta</taxon>
        <taxon>Embryophyta</taxon>
        <taxon>Tracheophyta</taxon>
        <taxon>Spermatophyta</taxon>
        <taxon>Magnoliopsida</taxon>
        <taxon>Liliopsida</taxon>
        <taxon>Poales</taxon>
        <taxon>Poaceae</taxon>
        <taxon>PACMAD clade</taxon>
        <taxon>Panicoideae</taxon>
        <taxon>Panicodae</taxon>
        <taxon>Paniceae</taxon>
        <taxon>Cenchrinae</taxon>
        <taxon>Setaria</taxon>
    </lineage>
</organism>
<proteinExistence type="predicted"/>
<dbReference type="Pfam" id="PF15365">
    <property type="entry name" value="PNRC"/>
    <property type="match status" value="1"/>
</dbReference>
<protein>
    <submittedName>
        <fullName evidence="2">Uncharacterized protein</fullName>
    </submittedName>
</protein>
<sequence>MATAVLRSHDVLNNRMHLDAFTPSPTKPRRRRSPKPAGASSPPPRPAAVASPPPKAAAVASPAPKTAALASPPVKGAASGRRSPPARPAARKQPSPTKEKPKQRLVMEEVRILKRGEEPPAPAPTPAPAPVVAAPVAKAAAAVDKRVPCSTGRIGPQAPTVVPTKKIVSAASAPDAARYAGPAFSAAAPEPSSLPMPAFFLRRAESEATRGLRCLLRIGELA</sequence>
<feature type="compositionally biased region" description="Pro residues" evidence="1">
    <location>
        <begin position="41"/>
        <end position="55"/>
    </location>
</feature>
<feature type="region of interest" description="Disordered" evidence="1">
    <location>
        <begin position="1"/>
        <end position="105"/>
    </location>
</feature>